<dbReference type="GO" id="GO:0006508">
    <property type="term" value="P:proteolysis"/>
    <property type="evidence" value="ECO:0007669"/>
    <property type="project" value="UniProtKB-KW"/>
</dbReference>
<reference evidence="10" key="1">
    <citation type="submission" date="2018-01" db="EMBL/GenBank/DDBJ databases">
        <authorList>
            <person name="Alioto T."/>
            <person name="Alioto T."/>
        </authorList>
    </citation>
    <scope>NUCLEOTIDE SEQUENCE [LARGE SCALE GENOMIC DNA]</scope>
</reference>
<evidence type="ECO:0000256" key="2">
    <source>
        <dbReference type="ARBA" id="ARBA00022801"/>
    </source>
</evidence>
<dbReference type="OrthoDB" id="10059102at2759"/>
<dbReference type="SUPFAM" id="SSF50494">
    <property type="entry name" value="Trypsin-like serine proteases"/>
    <property type="match status" value="1"/>
</dbReference>
<proteinExistence type="predicted"/>
<dbReference type="InterPro" id="IPR018114">
    <property type="entry name" value="TRYPSIN_HIS"/>
</dbReference>
<keyword evidence="10" id="KW-1185">Reference proteome</keyword>
<dbReference type="InterPro" id="IPR009003">
    <property type="entry name" value="Peptidase_S1_PA"/>
</dbReference>
<keyword evidence="4" id="KW-1015">Disulfide bond</keyword>
<feature type="domain" description="Peptidase S1" evidence="8">
    <location>
        <begin position="45"/>
        <end position="288"/>
    </location>
</feature>
<evidence type="ECO:0000256" key="3">
    <source>
        <dbReference type="ARBA" id="ARBA00022825"/>
    </source>
</evidence>
<feature type="compositionally biased region" description="Gly residues" evidence="6">
    <location>
        <begin position="296"/>
        <end position="330"/>
    </location>
</feature>
<dbReference type="PROSITE" id="PS00135">
    <property type="entry name" value="TRYPSIN_SER"/>
    <property type="match status" value="1"/>
</dbReference>
<keyword evidence="1 5" id="KW-0645">Protease</keyword>
<evidence type="ECO:0000256" key="6">
    <source>
        <dbReference type="SAM" id="MobiDB-lite"/>
    </source>
</evidence>
<feature type="chain" id="PRO_5017266428" evidence="7">
    <location>
        <begin position="23"/>
        <end position="358"/>
    </location>
</feature>
<accession>A0A3B0K2X3</accession>
<dbReference type="InterPro" id="IPR001314">
    <property type="entry name" value="Peptidase_S1A"/>
</dbReference>
<evidence type="ECO:0000256" key="5">
    <source>
        <dbReference type="RuleBase" id="RU363034"/>
    </source>
</evidence>
<evidence type="ECO:0000256" key="1">
    <source>
        <dbReference type="ARBA" id="ARBA00022670"/>
    </source>
</evidence>
<dbReference type="EMBL" id="OUUW01000003">
    <property type="protein sequence ID" value="SPP77748.1"/>
    <property type="molecule type" value="Genomic_DNA"/>
</dbReference>
<dbReference type="InterPro" id="IPR033116">
    <property type="entry name" value="TRYPSIN_SER"/>
</dbReference>
<dbReference type="FunFam" id="2.40.10.10:FF:000111">
    <property type="entry name" value="Blast:Serine protease nudel"/>
    <property type="match status" value="1"/>
</dbReference>
<organism evidence="9 10">
    <name type="scientific">Drosophila guanche</name>
    <name type="common">Fruit fly</name>
    <dbReference type="NCBI Taxonomy" id="7266"/>
    <lineage>
        <taxon>Eukaryota</taxon>
        <taxon>Metazoa</taxon>
        <taxon>Ecdysozoa</taxon>
        <taxon>Arthropoda</taxon>
        <taxon>Hexapoda</taxon>
        <taxon>Insecta</taxon>
        <taxon>Pterygota</taxon>
        <taxon>Neoptera</taxon>
        <taxon>Endopterygota</taxon>
        <taxon>Diptera</taxon>
        <taxon>Brachycera</taxon>
        <taxon>Muscomorpha</taxon>
        <taxon>Ephydroidea</taxon>
        <taxon>Drosophilidae</taxon>
        <taxon>Drosophila</taxon>
        <taxon>Sophophora</taxon>
    </lineage>
</organism>
<dbReference type="Gene3D" id="2.40.10.10">
    <property type="entry name" value="Trypsin-like serine proteases"/>
    <property type="match status" value="1"/>
</dbReference>
<protein>
    <submittedName>
        <fullName evidence="9">Blast:Trypsin II-P29</fullName>
    </submittedName>
</protein>
<dbReference type="SMART" id="SM00020">
    <property type="entry name" value="Tryp_SPc"/>
    <property type="match status" value="1"/>
</dbReference>
<dbReference type="InterPro" id="IPR001254">
    <property type="entry name" value="Trypsin_dom"/>
</dbReference>
<evidence type="ECO:0000313" key="9">
    <source>
        <dbReference type="EMBL" id="SPP77748.1"/>
    </source>
</evidence>
<evidence type="ECO:0000256" key="7">
    <source>
        <dbReference type="SAM" id="SignalP"/>
    </source>
</evidence>
<name>A0A3B0K2X3_DROGU</name>
<feature type="region of interest" description="Disordered" evidence="6">
    <location>
        <begin position="289"/>
        <end position="330"/>
    </location>
</feature>
<dbReference type="OMA" id="FVDQIIY"/>
<dbReference type="PANTHER" id="PTHR24264:SF54">
    <property type="entry name" value="PEPTIDASE S1 DOMAIN-CONTAINING PROTEIN"/>
    <property type="match status" value="1"/>
</dbReference>
<gene>
    <name evidence="9" type="ORF">DGUA_6G010278</name>
</gene>
<evidence type="ECO:0000256" key="4">
    <source>
        <dbReference type="ARBA" id="ARBA00023157"/>
    </source>
</evidence>
<dbReference type="PROSITE" id="PS00134">
    <property type="entry name" value="TRYPSIN_HIS"/>
    <property type="match status" value="1"/>
</dbReference>
<keyword evidence="7" id="KW-0732">Signal</keyword>
<keyword evidence="3 5" id="KW-0720">Serine protease</keyword>
<dbReference type="PROSITE" id="PS50240">
    <property type="entry name" value="TRYPSIN_DOM"/>
    <property type="match status" value="1"/>
</dbReference>
<dbReference type="PRINTS" id="PR00722">
    <property type="entry name" value="CHYMOTRYPSIN"/>
</dbReference>
<dbReference type="GO" id="GO:0004252">
    <property type="term" value="F:serine-type endopeptidase activity"/>
    <property type="evidence" value="ECO:0007669"/>
    <property type="project" value="InterPro"/>
</dbReference>
<dbReference type="PANTHER" id="PTHR24264">
    <property type="entry name" value="TRYPSIN-RELATED"/>
    <property type="match status" value="1"/>
</dbReference>
<evidence type="ECO:0000313" key="10">
    <source>
        <dbReference type="Proteomes" id="UP000268350"/>
    </source>
</evidence>
<dbReference type="InterPro" id="IPR050127">
    <property type="entry name" value="Serine_Proteases_S1"/>
</dbReference>
<keyword evidence="2 5" id="KW-0378">Hydrolase</keyword>
<dbReference type="Proteomes" id="UP000268350">
    <property type="component" value="Unassembled WGS sequence"/>
</dbReference>
<dbReference type="STRING" id="7266.A0A3B0K2X3"/>
<feature type="signal peptide" evidence="7">
    <location>
        <begin position="1"/>
        <end position="22"/>
    </location>
</feature>
<evidence type="ECO:0000259" key="8">
    <source>
        <dbReference type="PROSITE" id="PS50240"/>
    </source>
</evidence>
<dbReference type="GO" id="GO:0005615">
    <property type="term" value="C:extracellular space"/>
    <property type="evidence" value="ECO:0007669"/>
    <property type="project" value="TreeGrafter"/>
</dbReference>
<dbReference type="InterPro" id="IPR043504">
    <property type="entry name" value="Peptidase_S1_PA_chymotrypsin"/>
</dbReference>
<sequence>MFQGSMQLLSIIIFLLPWALNGASVPTAYEGGAIRPRFDVDPGRIINGTEATMEATRHQVSLRRALNDGYFFGTGHICGGSLIRPNWVLTAAHCFVDQEIYDGTFVDKEKFIVVMGNVDRFNRTNTLTFEIDLLILQLDKFDLSTYDRDIALLRLNDSVPSNHPTIRPIELTALTVPADTVCQVTGWGTTELGYNTDYLMTVDVPMISEEVCINESDLGHLIKPGMVCAGFLEQGERDACSGDSGGPLVCRSQLAGIVSWGIGCAQPHLPGVYTEVSYYYDWLQEHIDGETESSGQGSGEEPGEGEGSGGEPGEGSGEGEGSGDGDGGGGAMAVIAGAISILLPATLALRFSPSLVPS</sequence>
<dbReference type="Pfam" id="PF00089">
    <property type="entry name" value="Trypsin"/>
    <property type="match status" value="1"/>
</dbReference>
<dbReference type="AlphaFoldDB" id="A0A3B0K2X3"/>
<dbReference type="CDD" id="cd00190">
    <property type="entry name" value="Tryp_SPc"/>
    <property type="match status" value="1"/>
</dbReference>